<proteinExistence type="predicted"/>
<accession>A0A6C0HNC5</accession>
<dbReference type="EMBL" id="MN739993">
    <property type="protein sequence ID" value="QHT81904.1"/>
    <property type="molecule type" value="Genomic_DNA"/>
</dbReference>
<reference evidence="1" key="1">
    <citation type="journal article" date="2020" name="Nature">
        <title>Giant virus diversity and host interactions through global metagenomics.</title>
        <authorList>
            <person name="Schulz F."/>
            <person name="Roux S."/>
            <person name="Paez-Espino D."/>
            <person name="Jungbluth S."/>
            <person name="Walsh D.A."/>
            <person name="Denef V.J."/>
            <person name="McMahon K.D."/>
            <person name="Konstantinidis K.T."/>
            <person name="Eloe-Fadrosh E.A."/>
            <person name="Kyrpides N.C."/>
            <person name="Woyke T."/>
        </authorList>
    </citation>
    <scope>NUCLEOTIDE SEQUENCE</scope>
    <source>
        <strain evidence="1">GVMAG-M-3300023184-160</strain>
    </source>
</reference>
<evidence type="ECO:0000313" key="1">
    <source>
        <dbReference type="EMBL" id="QHT81904.1"/>
    </source>
</evidence>
<dbReference type="AlphaFoldDB" id="A0A6C0HNC5"/>
<name>A0A6C0HNC5_9ZZZZ</name>
<organism evidence="1">
    <name type="scientific">viral metagenome</name>
    <dbReference type="NCBI Taxonomy" id="1070528"/>
    <lineage>
        <taxon>unclassified sequences</taxon>
        <taxon>metagenomes</taxon>
        <taxon>organismal metagenomes</taxon>
    </lineage>
</organism>
<protein>
    <submittedName>
        <fullName evidence="1">Uncharacterized protein</fullName>
    </submittedName>
</protein>
<sequence length="86" mass="10267">MYIYMLLIFAVVLLCLSFYFPREAFINPFEDEEDACIIKLKYTPFISSTVGYSNENNALQKNYESILEMTDYNQYKRMLDPTCRFD</sequence>